<protein>
    <recommendedName>
        <fullName evidence="4">Ig-like domain-containing protein</fullName>
    </recommendedName>
</protein>
<feature type="region of interest" description="Disordered" evidence="3">
    <location>
        <begin position="123"/>
        <end position="144"/>
    </location>
</feature>
<feature type="domain" description="Ig-like" evidence="4">
    <location>
        <begin position="478"/>
        <end position="579"/>
    </location>
</feature>
<keyword evidence="2" id="KW-1015">Disulfide bond</keyword>
<gene>
    <name evidence="5" type="ORF">L345_09763</name>
</gene>
<feature type="compositionally biased region" description="Pro residues" evidence="3">
    <location>
        <begin position="135"/>
        <end position="144"/>
    </location>
</feature>
<keyword evidence="1" id="KW-0732">Signal</keyword>
<dbReference type="PANTHER" id="PTHR11481">
    <property type="entry name" value="IMMUNOGLOBULIN FC RECEPTOR"/>
    <property type="match status" value="1"/>
</dbReference>
<sequence>MTYFISCQLLRGDGVCRRRFSSPAQKAELRSAEKIPALHNGPSGGAWKPPLGGWIEGVSLLLGCSRSSHQLCGSFLDSSNFSPDRPVFSDVYLELSPSSSHPVLGTFSPNSRKRRTDRIKMFPTKRTERRDLQPLPAPSLSPDPPEPLYLVGENVVLRCSLPNTTLQGWRHYQFSRIRENKEEPSTKDLDWHKGDRSLVLTATRENSGSYKCQYLEWKYERNIPSEWSRPVSIVDGVEMTSSNEEPVKRSRDSGVLTLDRSAAFLYAKDNGSLQFVCRYEENMTGRWVMSPWSQTVNITAELVWNKDFDFIWSYARMAIPLIILLVPFAFYCWKKKSTTASPVKVAGGVNDSEATYSNIQDSFTPSSPRATRENRLTQEKTGKTLYYNLETQLKKISEFSSLSVRKLLSNGALSCLFSPFHLLPSLTQQPEHGWEKTPSSSSIRAASPLLYLIREEEEEEEEDVLSWILLEAGVPPSPLLRVDPLSQRVKEGDPLVFLCSTEGGDREKKFHFYKDGVEITSSEEGLLDPSTEPTNPLQNASLRIPHASFNHNGEYACSYEEKRSNRWIMSSWSQGTNITVEPVIDYPLFHSMCLWLHYGDSWFRMSNSDDQYKSGQEDGQPELLRSGSPLLQREGLWCGEGGRGAKLCLELEGTGLTQEKLQLFVSLWKEEESDGGRDQLPRNPEEKMETIPWMTVLLWMNLGADSPPPPVLKLDPSSQRVKEGDCLFLLCLAEGSITEKKFHFYKDGEEITSSQECLPKNSSESEDLLQSKLNVGIMYCLSLRFPKTLRPPVANVQDFSTHGPTRKNHLIKEEEEILYYNLEFQARNEQQNYPRLQHNMAFLVLSLTRPRHGHDLCMEIFLFLSDEQNAHHSHSLHSNEAFSSWPKGTELIFTEVQKLPATVTLSAVD</sequence>
<dbReference type="GO" id="GO:0009897">
    <property type="term" value="C:external side of plasma membrane"/>
    <property type="evidence" value="ECO:0007669"/>
    <property type="project" value="TreeGrafter"/>
</dbReference>
<feature type="non-terminal residue" evidence="5">
    <location>
        <position position="1"/>
    </location>
</feature>
<reference evidence="5 6" key="1">
    <citation type="journal article" date="2013" name="Proc. Natl. Acad. Sci. U.S.A.">
        <title>The king cobra genome reveals dynamic gene evolution and adaptation in the snake venom system.</title>
        <authorList>
            <person name="Vonk F.J."/>
            <person name="Casewell N.R."/>
            <person name="Henkel C.V."/>
            <person name="Heimberg A.M."/>
            <person name="Jansen H.J."/>
            <person name="McCleary R.J."/>
            <person name="Kerkkamp H.M."/>
            <person name="Vos R.A."/>
            <person name="Guerreiro I."/>
            <person name="Calvete J.J."/>
            <person name="Wuster W."/>
            <person name="Woods A.E."/>
            <person name="Logan J.M."/>
            <person name="Harrison R.A."/>
            <person name="Castoe T.A."/>
            <person name="de Koning A.P."/>
            <person name="Pollock D.D."/>
            <person name="Yandell M."/>
            <person name="Calderon D."/>
            <person name="Renjifo C."/>
            <person name="Currier R.B."/>
            <person name="Salgado D."/>
            <person name="Pla D."/>
            <person name="Sanz L."/>
            <person name="Hyder A.S."/>
            <person name="Ribeiro J.M."/>
            <person name="Arntzen J.W."/>
            <person name="van den Thillart G.E."/>
            <person name="Boetzer M."/>
            <person name="Pirovano W."/>
            <person name="Dirks R.P."/>
            <person name="Spaink H.P."/>
            <person name="Duboule D."/>
            <person name="McGlinn E."/>
            <person name="Kini R.M."/>
            <person name="Richardson M.K."/>
        </authorList>
    </citation>
    <scope>NUCLEOTIDE SEQUENCE</scope>
    <source>
        <tissue evidence="5">Blood</tissue>
    </source>
</reference>
<dbReference type="Gene3D" id="2.60.40.10">
    <property type="entry name" value="Immunoglobulins"/>
    <property type="match status" value="3"/>
</dbReference>
<proteinExistence type="predicted"/>
<feature type="domain" description="Ig-like" evidence="4">
    <location>
        <begin position="138"/>
        <end position="213"/>
    </location>
</feature>
<name>V8NSG4_OPHHA</name>
<dbReference type="Pfam" id="PF13927">
    <property type="entry name" value="Ig_3"/>
    <property type="match status" value="1"/>
</dbReference>
<dbReference type="InterPro" id="IPR003598">
    <property type="entry name" value="Ig_sub2"/>
</dbReference>
<keyword evidence="6" id="KW-1185">Reference proteome</keyword>
<dbReference type="PROSITE" id="PS50835">
    <property type="entry name" value="IG_LIKE"/>
    <property type="match status" value="3"/>
</dbReference>
<dbReference type="InterPro" id="IPR050488">
    <property type="entry name" value="Ig_Fc_receptor"/>
</dbReference>
<dbReference type="GO" id="GO:0006955">
    <property type="term" value="P:immune response"/>
    <property type="evidence" value="ECO:0007669"/>
    <property type="project" value="TreeGrafter"/>
</dbReference>
<dbReference type="InterPro" id="IPR007110">
    <property type="entry name" value="Ig-like_dom"/>
</dbReference>
<dbReference type="GO" id="GO:0007166">
    <property type="term" value="P:cell surface receptor signaling pathway"/>
    <property type="evidence" value="ECO:0007669"/>
    <property type="project" value="TreeGrafter"/>
</dbReference>
<evidence type="ECO:0000256" key="2">
    <source>
        <dbReference type="ARBA" id="ARBA00023157"/>
    </source>
</evidence>
<dbReference type="InterPro" id="IPR036179">
    <property type="entry name" value="Ig-like_dom_sf"/>
</dbReference>
<evidence type="ECO:0000313" key="6">
    <source>
        <dbReference type="Proteomes" id="UP000018936"/>
    </source>
</evidence>
<evidence type="ECO:0000259" key="4">
    <source>
        <dbReference type="PROSITE" id="PS50835"/>
    </source>
</evidence>
<feature type="domain" description="Ig-like" evidence="4">
    <location>
        <begin position="709"/>
        <end position="780"/>
    </location>
</feature>
<dbReference type="SMART" id="SM00408">
    <property type="entry name" value="IGc2"/>
    <property type="match status" value="1"/>
</dbReference>
<accession>V8NSG4</accession>
<dbReference type="InterPro" id="IPR003599">
    <property type="entry name" value="Ig_sub"/>
</dbReference>
<evidence type="ECO:0000313" key="5">
    <source>
        <dbReference type="EMBL" id="ETE64467.1"/>
    </source>
</evidence>
<evidence type="ECO:0000256" key="1">
    <source>
        <dbReference type="ARBA" id="ARBA00022729"/>
    </source>
</evidence>
<dbReference type="AlphaFoldDB" id="V8NSG4"/>
<dbReference type="GO" id="GO:0004888">
    <property type="term" value="F:transmembrane signaling receptor activity"/>
    <property type="evidence" value="ECO:0007669"/>
    <property type="project" value="TreeGrafter"/>
</dbReference>
<dbReference type="OrthoDB" id="9050108at2759"/>
<dbReference type="PANTHER" id="PTHR11481:SF64">
    <property type="entry name" value="FC RECEPTOR-LIKE PROTEIN 4"/>
    <property type="match status" value="1"/>
</dbReference>
<organism evidence="5 6">
    <name type="scientific">Ophiophagus hannah</name>
    <name type="common">King cobra</name>
    <name type="synonym">Naja hannah</name>
    <dbReference type="NCBI Taxonomy" id="8665"/>
    <lineage>
        <taxon>Eukaryota</taxon>
        <taxon>Metazoa</taxon>
        <taxon>Chordata</taxon>
        <taxon>Craniata</taxon>
        <taxon>Vertebrata</taxon>
        <taxon>Euteleostomi</taxon>
        <taxon>Lepidosauria</taxon>
        <taxon>Squamata</taxon>
        <taxon>Bifurcata</taxon>
        <taxon>Unidentata</taxon>
        <taxon>Episquamata</taxon>
        <taxon>Toxicofera</taxon>
        <taxon>Serpentes</taxon>
        <taxon>Colubroidea</taxon>
        <taxon>Elapidae</taxon>
        <taxon>Elapinae</taxon>
        <taxon>Ophiophagus</taxon>
    </lineage>
</organism>
<evidence type="ECO:0000256" key="3">
    <source>
        <dbReference type="SAM" id="MobiDB-lite"/>
    </source>
</evidence>
<dbReference type="Proteomes" id="UP000018936">
    <property type="component" value="Unassembled WGS sequence"/>
</dbReference>
<comment type="caution">
    <text evidence="5">The sequence shown here is derived from an EMBL/GenBank/DDBJ whole genome shotgun (WGS) entry which is preliminary data.</text>
</comment>
<dbReference type="EMBL" id="AZIM01002243">
    <property type="protein sequence ID" value="ETE64467.1"/>
    <property type="molecule type" value="Genomic_DNA"/>
</dbReference>
<dbReference type="SMART" id="SM00409">
    <property type="entry name" value="IG"/>
    <property type="match status" value="2"/>
</dbReference>
<dbReference type="SUPFAM" id="SSF48726">
    <property type="entry name" value="Immunoglobulin"/>
    <property type="match status" value="3"/>
</dbReference>
<dbReference type="InterPro" id="IPR013783">
    <property type="entry name" value="Ig-like_fold"/>
</dbReference>